<evidence type="ECO:0000313" key="3">
    <source>
        <dbReference type="Proteomes" id="UP001589703"/>
    </source>
</evidence>
<sequence>MAFRGPKVWLWRWRRNPLRRPADKVEAWVVLASWTVGVLAGLLVGLTTARTVEHSLDRERAEWRPAAARLTGAAPGRADDRPEDAGEQVWAEVAWTAPDGTRRTGEVRVDPGTRAGTQVTVWTDDRGRLVGRPVDAAQARLQSTLAGILGGLSAAAVPLVAGRAVRRRLEERRLDLWDLHWARFDPLWRGRTG</sequence>
<evidence type="ECO:0000256" key="1">
    <source>
        <dbReference type="SAM" id="Phobius"/>
    </source>
</evidence>
<dbReference type="PANTHER" id="PTHR42305:SF1">
    <property type="entry name" value="MEMBRANE PROTEIN RV1733C-RELATED"/>
    <property type="match status" value="1"/>
</dbReference>
<keyword evidence="3" id="KW-1185">Reference proteome</keyword>
<keyword evidence="1" id="KW-1133">Transmembrane helix</keyword>
<proteinExistence type="predicted"/>
<dbReference type="RefSeq" id="WP_247463280.1">
    <property type="nucleotide sequence ID" value="NZ_JBHMAR010000002.1"/>
</dbReference>
<accession>A0ABV5V8C1</accession>
<keyword evidence="1" id="KW-0472">Membrane</keyword>
<reference evidence="2 3" key="1">
    <citation type="submission" date="2024-09" db="EMBL/GenBank/DDBJ databases">
        <authorList>
            <person name="Sun Q."/>
            <person name="Mori K."/>
        </authorList>
    </citation>
    <scope>NUCLEOTIDE SEQUENCE [LARGE SCALE GENOMIC DNA]</scope>
    <source>
        <strain evidence="2 3">JCM 10918</strain>
    </source>
</reference>
<protein>
    <submittedName>
        <fullName evidence="2">Uncharacterized protein</fullName>
    </submittedName>
</protein>
<dbReference type="EMBL" id="JBHMAR010000002">
    <property type="protein sequence ID" value="MFB9734058.1"/>
    <property type="molecule type" value="Genomic_DNA"/>
</dbReference>
<dbReference type="Proteomes" id="UP001589703">
    <property type="component" value="Unassembled WGS sequence"/>
</dbReference>
<feature type="transmembrane region" description="Helical" evidence="1">
    <location>
        <begin position="145"/>
        <end position="165"/>
    </location>
</feature>
<dbReference type="InterPro" id="IPR039708">
    <property type="entry name" value="MT1774/Rv1733c-like"/>
</dbReference>
<keyword evidence="1" id="KW-0812">Transmembrane</keyword>
<name>A0ABV5V8C1_9ACTN</name>
<organism evidence="2 3">
    <name type="scientific">Streptomyces thermocoprophilus</name>
    <dbReference type="NCBI Taxonomy" id="78356"/>
    <lineage>
        <taxon>Bacteria</taxon>
        <taxon>Bacillati</taxon>
        <taxon>Actinomycetota</taxon>
        <taxon>Actinomycetes</taxon>
        <taxon>Kitasatosporales</taxon>
        <taxon>Streptomycetaceae</taxon>
        <taxon>Streptomyces</taxon>
    </lineage>
</organism>
<comment type="caution">
    <text evidence="2">The sequence shown here is derived from an EMBL/GenBank/DDBJ whole genome shotgun (WGS) entry which is preliminary data.</text>
</comment>
<feature type="transmembrane region" description="Helical" evidence="1">
    <location>
        <begin position="25"/>
        <end position="46"/>
    </location>
</feature>
<evidence type="ECO:0000313" key="2">
    <source>
        <dbReference type="EMBL" id="MFB9734058.1"/>
    </source>
</evidence>
<gene>
    <name evidence="2" type="ORF">ACFFRO_02670</name>
</gene>
<dbReference type="PANTHER" id="PTHR42305">
    <property type="entry name" value="MEMBRANE PROTEIN RV1733C-RELATED"/>
    <property type="match status" value="1"/>
</dbReference>